<dbReference type="RefSeq" id="WP_133883672.1">
    <property type="nucleotide sequence ID" value="NZ_MWIN01000003.1"/>
</dbReference>
<accession>A0A4R7NT50</accession>
<sequence length="170" mass="18255">MNRRPSRQTQRGAAAVEFALAFPMMFMLLYGLLTFGTTFYAQTVVARAVHDGARVAGLVPTPPANQPRDFTRVKTEIIESLAASVITPPGNSQTLAVRRAWLESHVRSRITVVEAPCTGAIGGTCATIRLNFPYGNTDGTRLFPDINIPGIGGTGTWIPSALTSKAIVRL</sequence>
<evidence type="ECO:0000313" key="3">
    <source>
        <dbReference type="EMBL" id="TDU24255.1"/>
    </source>
</evidence>
<protein>
    <submittedName>
        <fullName evidence="3">TadE-like protein</fullName>
    </submittedName>
</protein>
<dbReference type="EMBL" id="SOBT01000012">
    <property type="protein sequence ID" value="TDU24255.1"/>
    <property type="molecule type" value="Genomic_DNA"/>
</dbReference>
<dbReference type="Proteomes" id="UP000295341">
    <property type="component" value="Unassembled WGS sequence"/>
</dbReference>
<dbReference type="AlphaFoldDB" id="A0A4R7NT50"/>
<evidence type="ECO:0000259" key="2">
    <source>
        <dbReference type="Pfam" id="PF07811"/>
    </source>
</evidence>
<keyword evidence="1" id="KW-0812">Transmembrane</keyword>
<organism evidence="3 4">
    <name type="scientific">Panacagrimonas perspica</name>
    <dbReference type="NCBI Taxonomy" id="381431"/>
    <lineage>
        <taxon>Bacteria</taxon>
        <taxon>Pseudomonadati</taxon>
        <taxon>Pseudomonadota</taxon>
        <taxon>Gammaproteobacteria</taxon>
        <taxon>Nevskiales</taxon>
        <taxon>Nevskiaceae</taxon>
        <taxon>Panacagrimonas</taxon>
    </lineage>
</organism>
<proteinExistence type="predicted"/>
<keyword evidence="4" id="KW-1185">Reference proteome</keyword>
<keyword evidence="1" id="KW-1133">Transmembrane helix</keyword>
<dbReference type="InterPro" id="IPR012495">
    <property type="entry name" value="TadE-like_dom"/>
</dbReference>
<feature type="domain" description="TadE-like" evidence="2">
    <location>
        <begin position="12"/>
        <end position="54"/>
    </location>
</feature>
<dbReference type="Pfam" id="PF07811">
    <property type="entry name" value="TadE"/>
    <property type="match status" value="1"/>
</dbReference>
<evidence type="ECO:0000313" key="4">
    <source>
        <dbReference type="Proteomes" id="UP000295341"/>
    </source>
</evidence>
<reference evidence="3 4" key="1">
    <citation type="submission" date="2019-03" db="EMBL/GenBank/DDBJ databases">
        <title>Genomic Encyclopedia of Type Strains, Phase IV (KMG-IV): sequencing the most valuable type-strain genomes for metagenomic binning, comparative biology and taxonomic classification.</title>
        <authorList>
            <person name="Goeker M."/>
        </authorList>
    </citation>
    <scope>NUCLEOTIDE SEQUENCE [LARGE SCALE GENOMIC DNA]</scope>
    <source>
        <strain evidence="3 4">DSM 26377</strain>
    </source>
</reference>
<feature type="transmembrane region" description="Helical" evidence="1">
    <location>
        <begin position="12"/>
        <end position="33"/>
    </location>
</feature>
<gene>
    <name evidence="3" type="ORF">DFR24_4520</name>
</gene>
<keyword evidence="1" id="KW-0472">Membrane</keyword>
<evidence type="ECO:0000256" key="1">
    <source>
        <dbReference type="SAM" id="Phobius"/>
    </source>
</evidence>
<comment type="caution">
    <text evidence="3">The sequence shown here is derived from an EMBL/GenBank/DDBJ whole genome shotgun (WGS) entry which is preliminary data.</text>
</comment>
<name>A0A4R7NT50_9GAMM</name>